<evidence type="ECO:0000313" key="4">
    <source>
        <dbReference type="Proteomes" id="UP001642482"/>
    </source>
</evidence>
<proteinExistence type="predicted"/>
<feature type="region of interest" description="Disordered" evidence="1">
    <location>
        <begin position="234"/>
        <end position="254"/>
    </location>
</feature>
<gene>
    <name evidence="3" type="ORF">SEUCBS140593_002709</name>
</gene>
<dbReference type="EMBL" id="CAWUHD010000019">
    <property type="protein sequence ID" value="CAK7215968.1"/>
    <property type="molecule type" value="Genomic_DNA"/>
</dbReference>
<organism evidence="3 4">
    <name type="scientific">Sporothrix eucalyptigena</name>
    <dbReference type="NCBI Taxonomy" id="1812306"/>
    <lineage>
        <taxon>Eukaryota</taxon>
        <taxon>Fungi</taxon>
        <taxon>Dikarya</taxon>
        <taxon>Ascomycota</taxon>
        <taxon>Pezizomycotina</taxon>
        <taxon>Sordariomycetes</taxon>
        <taxon>Sordariomycetidae</taxon>
        <taxon>Ophiostomatales</taxon>
        <taxon>Ophiostomataceae</taxon>
        <taxon>Sporothrix</taxon>
    </lineage>
</organism>
<feature type="domain" description="Protein kinase" evidence="2">
    <location>
        <begin position="1"/>
        <end position="309"/>
    </location>
</feature>
<dbReference type="Proteomes" id="UP001642482">
    <property type="component" value="Unassembled WGS sequence"/>
</dbReference>
<keyword evidence="4" id="KW-1185">Reference proteome</keyword>
<evidence type="ECO:0000256" key="1">
    <source>
        <dbReference type="SAM" id="MobiDB-lite"/>
    </source>
</evidence>
<protein>
    <recommendedName>
        <fullName evidence="2">Protein kinase domain-containing protein</fullName>
    </recommendedName>
</protein>
<reference evidence="3 4" key="1">
    <citation type="submission" date="2024-01" db="EMBL/GenBank/DDBJ databases">
        <authorList>
            <person name="Allen C."/>
            <person name="Tagirdzhanova G."/>
        </authorList>
    </citation>
    <scope>NUCLEOTIDE SEQUENCE [LARGE SCALE GENOMIC DNA]</scope>
</reference>
<dbReference type="SMART" id="SM00220">
    <property type="entry name" value="S_TKc"/>
    <property type="match status" value="1"/>
</dbReference>
<dbReference type="PROSITE" id="PS50011">
    <property type="entry name" value="PROTEIN_KINASE_DOM"/>
    <property type="match status" value="1"/>
</dbReference>
<dbReference type="InterPro" id="IPR011009">
    <property type="entry name" value="Kinase-like_dom_sf"/>
</dbReference>
<dbReference type="Gene3D" id="1.10.510.10">
    <property type="entry name" value="Transferase(Phosphotransferase) domain 1"/>
    <property type="match status" value="1"/>
</dbReference>
<evidence type="ECO:0000259" key="2">
    <source>
        <dbReference type="PROSITE" id="PS50011"/>
    </source>
</evidence>
<dbReference type="PANTHER" id="PTHR24345">
    <property type="entry name" value="SERINE/THREONINE-PROTEIN KINASE PLK"/>
    <property type="match status" value="1"/>
</dbReference>
<name>A0ABP0B8S1_9PEZI</name>
<evidence type="ECO:0000313" key="3">
    <source>
        <dbReference type="EMBL" id="CAK7215968.1"/>
    </source>
</evidence>
<dbReference type="SUPFAM" id="SSF56112">
    <property type="entry name" value="Protein kinase-like (PK-like)"/>
    <property type="match status" value="1"/>
</dbReference>
<dbReference type="InterPro" id="IPR000719">
    <property type="entry name" value="Prot_kinase_dom"/>
</dbReference>
<accession>A0ABP0B8S1</accession>
<dbReference type="Pfam" id="PF00069">
    <property type="entry name" value="Pkinase"/>
    <property type="match status" value="1"/>
</dbReference>
<comment type="caution">
    <text evidence="3">The sequence shown here is derived from an EMBL/GenBank/DDBJ whole genome shotgun (WGS) entry which is preliminary data.</text>
</comment>
<sequence>MIGSGNSSMVHLSPCGTRVIKGINRIFSDRWTHERQAEHLRREISIYRYLPEGHPRFLRMYDAVDDGDIGVSLTLEYIPNGTLHEYLRGYTLREFINTRRLSSDKDQADKERRMRRRHDSLSLRQRALWALEAVDGVSFLHAHNIIHADLKPENMGVDTDLHVRIFDLAGSSLGDKPTLALESTRYFMPRASWEIYGVATDCFALGSSIYHMVTGFRPYDTLEDDEVEARYGRGEFPDLSGQTTEHIPKDSDTTGVSPVTGRLLFAETIQACWNGKFASAADLLEALQREVAETFDVADQEWIQQAGGF</sequence>